<dbReference type="InterPro" id="IPR001789">
    <property type="entry name" value="Sig_transdc_resp-reg_receiver"/>
</dbReference>
<dbReference type="InterPro" id="IPR052893">
    <property type="entry name" value="TCS_response_regulator"/>
</dbReference>
<feature type="domain" description="Response regulatory" evidence="2">
    <location>
        <begin position="11"/>
        <end position="131"/>
    </location>
</feature>
<protein>
    <submittedName>
        <fullName evidence="3">CheY-like chemotaxis protein</fullName>
    </submittedName>
</protein>
<dbReference type="SUPFAM" id="SSF52172">
    <property type="entry name" value="CheY-like"/>
    <property type="match status" value="1"/>
</dbReference>
<dbReference type="PANTHER" id="PTHR44520:SF2">
    <property type="entry name" value="RESPONSE REGULATOR RCP1"/>
    <property type="match status" value="1"/>
</dbReference>
<proteinExistence type="predicted"/>
<dbReference type="Gene3D" id="3.40.50.2300">
    <property type="match status" value="1"/>
</dbReference>
<organism evidence="3 4">
    <name type="scientific">Spirosoma utsteinense</name>
    <dbReference type="NCBI Taxonomy" id="2585773"/>
    <lineage>
        <taxon>Bacteria</taxon>
        <taxon>Pseudomonadati</taxon>
        <taxon>Bacteroidota</taxon>
        <taxon>Cytophagia</taxon>
        <taxon>Cytophagales</taxon>
        <taxon>Cytophagaceae</taxon>
        <taxon>Spirosoma</taxon>
    </lineage>
</organism>
<keyword evidence="1" id="KW-0597">Phosphoprotein</keyword>
<accession>A0ABR6W2T0</accession>
<evidence type="ECO:0000313" key="4">
    <source>
        <dbReference type="Proteomes" id="UP000700732"/>
    </source>
</evidence>
<dbReference type="PANTHER" id="PTHR44520">
    <property type="entry name" value="RESPONSE REGULATOR RCP1-RELATED"/>
    <property type="match status" value="1"/>
</dbReference>
<dbReference type="SMART" id="SM00448">
    <property type="entry name" value="REC"/>
    <property type="match status" value="1"/>
</dbReference>
<evidence type="ECO:0000313" key="3">
    <source>
        <dbReference type="EMBL" id="MBC3790519.1"/>
    </source>
</evidence>
<dbReference type="RefSeq" id="WP_186736354.1">
    <property type="nucleotide sequence ID" value="NZ_VFIA01000005.1"/>
</dbReference>
<comment type="caution">
    <text evidence="3">The sequence shown here is derived from an EMBL/GenBank/DDBJ whole genome shotgun (WGS) entry which is preliminary data.</text>
</comment>
<dbReference type="InterPro" id="IPR011006">
    <property type="entry name" value="CheY-like_superfamily"/>
</dbReference>
<dbReference type="Pfam" id="PF00072">
    <property type="entry name" value="Response_reg"/>
    <property type="match status" value="1"/>
</dbReference>
<sequence length="144" mass="16002">MNQEPARAIATVYVVDDEADYRFLVQQVFTRFLPHYSVSLFAGGEALLEHMQSTTAHPALILIDIHMPGMSGQQTLLKLKQASHLKSIPVVVMTSSTSALEIQACYEAGANSCLAKPIGLNPLRQRLTLTCDYWIHAHRSMTYV</sequence>
<evidence type="ECO:0000256" key="1">
    <source>
        <dbReference type="PROSITE-ProRule" id="PRU00169"/>
    </source>
</evidence>
<keyword evidence="4" id="KW-1185">Reference proteome</keyword>
<dbReference type="EMBL" id="VFIA01000005">
    <property type="protein sequence ID" value="MBC3790519.1"/>
    <property type="molecule type" value="Genomic_DNA"/>
</dbReference>
<feature type="modified residue" description="4-aspartylphosphate" evidence="1">
    <location>
        <position position="64"/>
    </location>
</feature>
<gene>
    <name evidence="3" type="ORF">FH603_1009</name>
</gene>
<dbReference type="PROSITE" id="PS50110">
    <property type="entry name" value="RESPONSE_REGULATORY"/>
    <property type="match status" value="1"/>
</dbReference>
<name>A0ABR6W2T0_9BACT</name>
<evidence type="ECO:0000259" key="2">
    <source>
        <dbReference type="PROSITE" id="PS50110"/>
    </source>
</evidence>
<dbReference type="Proteomes" id="UP000700732">
    <property type="component" value="Unassembled WGS sequence"/>
</dbReference>
<reference evidence="3 4" key="1">
    <citation type="submission" date="2019-06" db="EMBL/GenBank/DDBJ databases">
        <title>Spirosoma utsteinense sp. nov. isolated from Antarctic ice-free soils.</title>
        <authorList>
            <person name="Tahon G."/>
        </authorList>
    </citation>
    <scope>NUCLEOTIDE SEQUENCE [LARGE SCALE GENOMIC DNA]</scope>
    <source>
        <strain evidence="3 4">LMG 31447</strain>
    </source>
</reference>